<organism evidence="4 5">
    <name type="scientific">Ancylostoma duodenale</name>
    <dbReference type="NCBI Taxonomy" id="51022"/>
    <lineage>
        <taxon>Eukaryota</taxon>
        <taxon>Metazoa</taxon>
        <taxon>Ecdysozoa</taxon>
        <taxon>Nematoda</taxon>
        <taxon>Chromadorea</taxon>
        <taxon>Rhabditida</taxon>
        <taxon>Rhabditina</taxon>
        <taxon>Rhabditomorpha</taxon>
        <taxon>Strongyloidea</taxon>
        <taxon>Ancylostomatidae</taxon>
        <taxon>Ancylostomatinae</taxon>
        <taxon>Ancylostoma</taxon>
    </lineage>
</organism>
<dbReference type="GO" id="GO:0031956">
    <property type="term" value="F:medium-chain fatty acid-CoA ligase activity"/>
    <property type="evidence" value="ECO:0007669"/>
    <property type="project" value="TreeGrafter"/>
</dbReference>
<dbReference type="PANTHER" id="PTHR43201">
    <property type="entry name" value="ACYL-COA SYNTHETASE"/>
    <property type="match status" value="1"/>
</dbReference>
<evidence type="ECO:0000259" key="3">
    <source>
        <dbReference type="Pfam" id="PF13193"/>
    </source>
</evidence>
<protein>
    <recommendedName>
        <fullName evidence="3">AMP-binding enzyme C-terminal domain-containing protein</fullName>
    </recommendedName>
</protein>
<sequence length="130" mass="14984">MEAETHWGSKARAKGTILGDARSWTLQVVGVPDKRYGESVCAWVRLHESAVGNVTEEQIKDWCKGKISHFKIPRYIIFKKEHEFPLTVSGKVKKFEIREKSKIALGLEQRYLISYALLRVVYAHEILLEN</sequence>
<evidence type="ECO:0000256" key="1">
    <source>
        <dbReference type="ARBA" id="ARBA00006432"/>
    </source>
</evidence>
<feature type="domain" description="AMP-binding enzyme C-terminal" evidence="3">
    <location>
        <begin position="28"/>
        <end position="91"/>
    </location>
</feature>
<dbReference type="GO" id="GO:0006631">
    <property type="term" value="P:fatty acid metabolic process"/>
    <property type="evidence" value="ECO:0007669"/>
    <property type="project" value="TreeGrafter"/>
</dbReference>
<evidence type="ECO:0000256" key="2">
    <source>
        <dbReference type="ARBA" id="ARBA00022598"/>
    </source>
</evidence>
<name>A0A0C2GE96_9BILA</name>
<dbReference type="Gene3D" id="3.30.300.30">
    <property type="match status" value="1"/>
</dbReference>
<proteinExistence type="inferred from homology"/>
<accession>A0A0C2GE96</accession>
<dbReference type="Pfam" id="PF13193">
    <property type="entry name" value="AMP-binding_C"/>
    <property type="match status" value="1"/>
</dbReference>
<dbReference type="InterPro" id="IPR025110">
    <property type="entry name" value="AMP-bd_C"/>
</dbReference>
<dbReference type="PANTHER" id="PTHR43201:SF5">
    <property type="entry name" value="MEDIUM-CHAIN ACYL-COA LIGASE ACSF2, MITOCHONDRIAL"/>
    <property type="match status" value="1"/>
</dbReference>
<evidence type="ECO:0000313" key="4">
    <source>
        <dbReference type="EMBL" id="KIH57264.1"/>
    </source>
</evidence>
<comment type="similarity">
    <text evidence="1">Belongs to the ATP-dependent AMP-binding enzyme family.</text>
</comment>
<dbReference type="AlphaFoldDB" id="A0A0C2GE96"/>
<gene>
    <name evidence="4" type="ORF">ANCDUO_12545</name>
</gene>
<keyword evidence="5" id="KW-1185">Reference proteome</keyword>
<evidence type="ECO:0000313" key="5">
    <source>
        <dbReference type="Proteomes" id="UP000054047"/>
    </source>
</evidence>
<dbReference type="InterPro" id="IPR045851">
    <property type="entry name" value="AMP-bd_C_sf"/>
</dbReference>
<dbReference type="SUPFAM" id="SSF56801">
    <property type="entry name" value="Acetyl-CoA synthetase-like"/>
    <property type="match status" value="1"/>
</dbReference>
<keyword evidence="2" id="KW-0436">Ligase</keyword>
<reference evidence="4 5" key="1">
    <citation type="submission" date="2013-12" db="EMBL/GenBank/DDBJ databases">
        <title>Draft genome of the parsitic nematode Ancylostoma duodenale.</title>
        <authorList>
            <person name="Mitreva M."/>
        </authorList>
    </citation>
    <scope>NUCLEOTIDE SEQUENCE [LARGE SCALE GENOMIC DNA]</scope>
    <source>
        <strain evidence="4 5">Zhejiang</strain>
    </source>
</reference>
<dbReference type="EMBL" id="KN734581">
    <property type="protein sequence ID" value="KIH57264.1"/>
    <property type="molecule type" value="Genomic_DNA"/>
</dbReference>
<dbReference type="OrthoDB" id="10253115at2759"/>
<dbReference type="Proteomes" id="UP000054047">
    <property type="component" value="Unassembled WGS sequence"/>
</dbReference>